<reference evidence="2 3" key="1">
    <citation type="submission" date="2023-07" db="EMBL/GenBank/DDBJ databases">
        <title>Sorghum-associated microbial communities from plants grown in Nebraska, USA.</title>
        <authorList>
            <person name="Schachtman D."/>
        </authorList>
    </citation>
    <scope>NUCLEOTIDE SEQUENCE [LARGE SCALE GENOMIC DNA]</scope>
    <source>
        <strain evidence="2 3">4129</strain>
    </source>
</reference>
<evidence type="ECO:0000313" key="2">
    <source>
        <dbReference type="EMBL" id="MDR7208340.1"/>
    </source>
</evidence>
<organism evidence="2 3">
    <name type="scientific">Flavobacterium piscis</name>
    <dbReference type="NCBI Taxonomy" id="1114874"/>
    <lineage>
        <taxon>Bacteria</taxon>
        <taxon>Pseudomonadati</taxon>
        <taxon>Bacteroidota</taxon>
        <taxon>Flavobacteriia</taxon>
        <taxon>Flavobacteriales</taxon>
        <taxon>Flavobacteriaceae</taxon>
        <taxon>Flavobacterium</taxon>
    </lineage>
</organism>
<dbReference type="EMBL" id="JAVDWQ010000001">
    <property type="protein sequence ID" value="MDR7208340.1"/>
    <property type="molecule type" value="Genomic_DNA"/>
</dbReference>
<sequence length="138" mass="15943">MLLSKERKVELFVFTLLSIIILSSFVNFRSLHAKFYNKTGENIDSLVIGETLIGNIKNGSSTESINFKEFVFDGSEPYEQISGIINNKKVSQLNWSWCGTERNKQSKGSYIFDLKKEIDDKGNTCLYLVKHNQKMFWE</sequence>
<proteinExistence type="predicted"/>
<keyword evidence="1" id="KW-0812">Transmembrane</keyword>
<protein>
    <recommendedName>
        <fullName evidence="4">DUF4430 domain-containing protein</fullName>
    </recommendedName>
</protein>
<keyword evidence="1" id="KW-1133">Transmembrane helix</keyword>
<keyword evidence="1" id="KW-0472">Membrane</keyword>
<dbReference type="Proteomes" id="UP001269081">
    <property type="component" value="Unassembled WGS sequence"/>
</dbReference>
<evidence type="ECO:0000256" key="1">
    <source>
        <dbReference type="SAM" id="Phobius"/>
    </source>
</evidence>
<dbReference type="RefSeq" id="WP_310276880.1">
    <property type="nucleotide sequence ID" value="NZ_JAVDWQ010000001.1"/>
</dbReference>
<comment type="caution">
    <text evidence="2">The sequence shown here is derived from an EMBL/GenBank/DDBJ whole genome shotgun (WGS) entry which is preliminary data.</text>
</comment>
<keyword evidence="3" id="KW-1185">Reference proteome</keyword>
<gene>
    <name evidence="2" type="ORF">J2W48_000261</name>
</gene>
<name>A0ABU1Y283_9FLAO</name>
<accession>A0ABU1Y283</accession>
<feature type="transmembrane region" description="Helical" evidence="1">
    <location>
        <begin position="12"/>
        <end position="28"/>
    </location>
</feature>
<evidence type="ECO:0008006" key="4">
    <source>
        <dbReference type="Google" id="ProtNLM"/>
    </source>
</evidence>
<evidence type="ECO:0000313" key="3">
    <source>
        <dbReference type="Proteomes" id="UP001269081"/>
    </source>
</evidence>